<name>A0A8S5ML54_9CAUD</name>
<dbReference type="EMBL" id="BK014927">
    <property type="protein sequence ID" value="DAD83069.1"/>
    <property type="molecule type" value="Genomic_DNA"/>
</dbReference>
<evidence type="ECO:0000313" key="1">
    <source>
        <dbReference type="EMBL" id="DAD83069.1"/>
    </source>
</evidence>
<reference evidence="1" key="1">
    <citation type="journal article" date="2021" name="Proc. Natl. Acad. Sci. U.S.A.">
        <title>A Catalog of Tens of Thousands of Viruses from Human Metagenomes Reveals Hidden Associations with Chronic Diseases.</title>
        <authorList>
            <person name="Tisza M.J."/>
            <person name="Buck C.B."/>
        </authorList>
    </citation>
    <scope>NUCLEOTIDE SEQUENCE</scope>
    <source>
        <strain evidence="1">Ct1Jx6</strain>
    </source>
</reference>
<organism evidence="1">
    <name type="scientific">Caudovirales sp. ct1Jx6</name>
    <dbReference type="NCBI Taxonomy" id="2826765"/>
    <lineage>
        <taxon>Viruses</taxon>
        <taxon>Duplodnaviria</taxon>
        <taxon>Heunggongvirae</taxon>
        <taxon>Uroviricota</taxon>
        <taxon>Caudoviricetes</taxon>
    </lineage>
</organism>
<sequence length="45" mass="5205">MSFMLRLSLATNSSVEYYMKMSIGDAVEIAEEIQEIRKSYGKKKQ</sequence>
<accession>A0A8S5ML54</accession>
<protein>
    <submittedName>
        <fullName evidence="1">Uncharacterized protein</fullName>
    </submittedName>
</protein>
<proteinExistence type="predicted"/>